<keyword evidence="1" id="KW-0812">Transmembrane</keyword>
<feature type="transmembrane region" description="Helical" evidence="1">
    <location>
        <begin position="132"/>
        <end position="152"/>
    </location>
</feature>
<dbReference type="HOGENOM" id="CLU_1132965_0_0_11"/>
<organism evidence="2 3">
    <name type="scientific">Saccharomonospora azurea NA-128</name>
    <dbReference type="NCBI Taxonomy" id="882081"/>
    <lineage>
        <taxon>Bacteria</taxon>
        <taxon>Bacillati</taxon>
        <taxon>Actinomycetota</taxon>
        <taxon>Actinomycetes</taxon>
        <taxon>Pseudonocardiales</taxon>
        <taxon>Pseudonocardiaceae</taxon>
        <taxon>Saccharomonospora</taxon>
    </lineage>
</organism>
<gene>
    <name evidence="2" type="ORF">SacazDRAFT_03008</name>
</gene>
<feature type="transmembrane region" description="Helical" evidence="1">
    <location>
        <begin position="69"/>
        <end position="89"/>
    </location>
</feature>
<proteinExistence type="predicted"/>
<feature type="transmembrane region" description="Helical" evidence="1">
    <location>
        <begin position="173"/>
        <end position="190"/>
    </location>
</feature>
<evidence type="ECO:0000313" key="3">
    <source>
        <dbReference type="Proteomes" id="UP000004705"/>
    </source>
</evidence>
<feature type="transmembrane region" description="Helical" evidence="1">
    <location>
        <begin position="26"/>
        <end position="49"/>
    </location>
</feature>
<evidence type="ECO:0000313" key="2">
    <source>
        <dbReference type="EMBL" id="EHY89891.1"/>
    </source>
</evidence>
<reference evidence="2 3" key="1">
    <citation type="journal article" date="2012" name="Stand. Genomic Sci.">
        <title>Genome sequence of the soil bacterium Saccharomonospora azurea type strain (NA-128(T)).</title>
        <authorList>
            <person name="Klenk H.P."/>
            <person name="Held B."/>
            <person name="Lucas S."/>
            <person name="Lapidus A."/>
            <person name="Copeland A."/>
            <person name="Hammon N."/>
            <person name="Pitluck S."/>
            <person name="Goodwin L.A."/>
            <person name="Han C."/>
            <person name="Tapia R."/>
            <person name="Brambilla E.M."/>
            <person name="Potter G."/>
            <person name="Land M."/>
            <person name="Ivanova N."/>
            <person name="Rohde M."/>
            <person name="Goker M."/>
            <person name="Detter J.C."/>
            <person name="Kyrpides N.C."/>
            <person name="Woyke T."/>
        </authorList>
    </citation>
    <scope>NUCLEOTIDE SEQUENCE [LARGE SCALE GENOMIC DNA]</scope>
    <source>
        <strain evidence="2 3">NA-128</strain>
    </source>
</reference>
<sequence length="244" mass="25429">MGKIGVMGQLGTNATTVESAPARVRAWTFAATAALGWALFTLTILHLVSSFDPLTDPVSRYAFTDEGQGMLEASLLSFAVGVLAVRGTLAAAGLRISRTTTVLVVAAAGGLVAAALFPAAFESDVDPVSGLIHQYGSLLAFLCVPGIALSLLDQLRDSPDAAHQAARRGLQRVVWPSIGLLVLFGASYVADKLSGGPPPLSTLLTLLDLLPEALIQRGVFLADFVLLAALLTLANRVVRARVSR</sequence>
<name>H8GDC7_9PSEU</name>
<dbReference type="EMBL" id="CM001466">
    <property type="protein sequence ID" value="EHY89891.1"/>
    <property type="molecule type" value="Genomic_DNA"/>
</dbReference>
<keyword evidence="3" id="KW-1185">Reference proteome</keyword>
<feature type="transmembrane region" description="Helical" evidence="1">
    <location>
        <begin position="214"/>
        <end position="234"/>
    </location>
</feature>
<keyword evidence="1" id="KW-0472">Membrane</keyword>
<accession>H8GDC7</accession>
<dbReference type="Proteomes" id="UP000004705">
    <property type="component" value="Chromosome"/>
</dbReference>
<dbReference type="AlphaFoldDB" id="H8GDC7"/>
<protein>
    <recommendedName>
        <fullName evidence="4">DUF998 domain-containing protein</fullName>
    </recommendedName>
</protein>
<dbReference type="InterPro" id="IPR009339">
    <property type="entry name" value="DUF998"/>
</dbReference>
<dbReference type="Pfam" id="PF06197">
    <property type="entry name" value="DUF998"/>
    <property type="match status" value="1"/>
</dbReference>
<evidence type="ECO:0000256" key="1">
    <source>
        <dbReference type="SAM" id="Phobius"/>
    </source>
</evidence>
<feature type="transmembrane region" description="Helical" evidence="1">
    <location>
        <begin position="101"/>
        <end position="120"/>
    </location>
</feature>
<keyword evidence="1" id="KW-1133">Transmembrane helix</keyword>
<evidence type="ECO:0008006" key="4">
    <source>
        <dbReference type="Google" id="ProtNLM"/>
    </source>
</evidence>